<protein>
    <submittedName>
        <fullName evidence="1">Uncharacterized protein</fullName>
    </submittedName>
</protein>
<accession>A0A427T6I7</accession>
<keyword evidence="2" id="KW-1185">Reference proteome</keyword>
<dbReference type="AlphaFoldDB" id="A0A427T6I7"/>
<reference evidence="1 2" key="1">
    <citation type="submission" date="2018-12" db="EMBL/GenBank/DDBJ databases">
        <title>Amycolatopsis eburnea sp. nov. actinomycete associate with arbuscular mycorrhiza fungal spore.</title>
        <authorList>
            <person name="Lumyong S."/>
            <person name="Chaiya L."/>
        </authorList>
    </citation>
    <scope>NUCLEOTIDE SEQUENCE [LARGE SCALE GENOMIC DNA]</scope>
    <source>
        <strain evidence="1 2">GLM-1</strain>
    </source>
</reference>
<organism evidence="1 2">
    <name type="scientific">Amycolatopsis eburnea</name>
    <dbReference type="NCBI Taxonomy" id="2267691"/>
    <lineage>
        <taxon>Bacteria</taxon>
        <taxon>Bacillati</taxon>
        <taxon>Actinomycetota</taxon>
        <taxon>Actinomycetes</taxon>
        <taxon>Pseudonocardiales</taxon>
        <taxon>Pseudonocardiaceae</taxon>
        <taxon>Amycolatopsis</taxon>
    </lineage>
</organism>
<dbReference type="Proteomes" id="UP000267081">
    <property type="component" value="Unassembled WGS sequence"/>
</dbReference>
<gene>
    <name evidence="1" type="ORF">EIY87_23605</name>
</gene>
<dbReference type="EMBL" id="RSEC01000053">
    <property type="protein sequence ID" value="RSD15371.1"/>
    <property type="molecule type" value="Genomic_DNA"/>
</dbReference>
<evidence type="ECO:0000313" key="2">
    <source>
        <dbReference type="Proteomes" id="UP000267081"/>
    </source>
</evidence>
<name>A0A427T6I7_9PSEU</name>
<sequence>MPELMPPQTKPAVPVTAHELRTAAASDKVKQKLVLVPAVIGNAQAAKTAMDGSAKTVPSHLASTLAAGQDRVGNAAMAGAAMRVVPMAVPKKEACPDCR</sequence>
<evidence type="ECO:0000313" key="1">
    <source>
        <dbReference type="EMBL" id="RSD15371.1"/>
    </source>
</evidence>
<comment type="caution">
    <text evidence="1">The sequence shown here is derived from an EMBL/GenBank/DDBJ whole genome shotgun (WGS) entry which is preliminary data.</text>
</comment>
<dbReference type="RefSeq" id="WP_125311849.1">
    <property type="nucleotide sequence ID" value="NZ_RSEC01000053.1"/>
</dbReference>
<proteinExistence type="predicted"/>
<dbReference type="OrthoDB" id="3627131at2"/>